<dbReference type="AlphaFoldDB" id="X1IEB0"/>
<organism evidence="1">
    <name type="scientific">marine sediment metagenome</name>
    <dbReference type="NCBI Taxonomy" id="412755"/>
    <lineage>
        <taxon>unclassified sequences</taxon>
        <taxon>metagenomes</taxon>
        <taxon>ecological metagenomes</taxon>
    </lineage>
</organism>
<accession>X1IEB0</accession>
<evidence type="ECO:0000313" key="1">
    <source>
        <dbReference type="EMBL" id="GAH80756.1"/>
    </source>
</evidence>
<protein>
    <submittedName>
        <fullName evidence="1">Uncharacterized protein</fullName>
    </submittedName>
</protein>
<reference evidence="1" key="1">
    <citation type="journal article" date="2014" name="Front. Microbiol.">
        <title>High frequency of phylogenetically diverse reductive dehalogenase-homologous genes in deep subseafloor sedimentary metagenomes.</title>
        <authorList>
            <person name="Kawai M."/>
            <person name="Futagami T."/>
            <person name="Toyoda A."/>
            <person name="Takaki Y."/>
            <person name="Nishi S."/>
            <person name="Hori S."/>
            <person name="Arai W."/>
            <person name="Tsubouchi T."/>
            <person name="Morono Y."/>
            <person name="Uchiyama I."/>
            <person name="Ito T."/>
            <person name="Fujiyama A."/>
            <person name="Inagaki F."/>
            <person name="Takami H."/>
        </authorList>
    </citation>
    <scope>NUCLEOTIDE SEQUENCE</scope>
    <source>
        <strain evidence="1">Expedition CK06-06</strain>
    </source>
</reference>
<feature type="non-terminal residue" evidence="1">
    <location>
        <position position="1"/>
    </location>
</feature>
<gene>
    <name evidence="1" type="ORF">S03H2_57364</name>
</gene>
<dbReference type="EMBL" id="BARU01036772">
    <property type="protein sequence ID" value="GAH80756.1"/>
    <property type="molecule type" value="Genomic_DNA"/>
</dbReference>
<proteinExistence type="predicted"/>
<comment type="caution">
    <text evidence="1">The sequence shown here is derived from an EMBL/GenBank/DDBJ whole genome shotgun (WGS) entry which is preliminary data.</text>
</comment>
<feature type="non-terminal residue" evidence="1">
    <location>
        <position position="251"/>
    </location>
</feature>
<name>X1IEB0_9ZZZZ</name>
<sequence>HIWNTQDDYFFDKNSGMQFTNHFQDYWSRNIFCVGYYSGEEWIKIKCADELESFNKDIQTDNQTYVNATLWKDFIYGTYNFRLGVNYYLGLNDRNLSITIYGKNIGNDIPFDLGFAWKVTDVNIPLNNTDDKILINNTDYLLNGTHDLIFKDMDEAYFKVYGSGQYLKVDWNENLNYAVKMYGNGNQEDFYVMLLINAGIFDSGIEKSTVFYWIDQSGTCSGYPRPCGDHFEEYYCEMCGCYWKPYICSQT</sequence>